<protein>
    <submittedName>
        <fullName evidence="1">Uncharacterized protein</fullName>
    </submittedName>
</protein>
<sequence length="93" mass="10797">MSDCCLSTLLPQRSNSLEKTVIVGDKKKRLQYRRRAWHDRDIACGICRSVSLHYLCLWFESLRIGGLLQVAEMSAYRYLEFKQKVEGKSEGLL</sequence>
<evidence type="ECO:0000313" key="1">
    <source>
        <dbReference type="EMBL" id="KAF5746026.1"/>
    </source>
</evidence>
<dbReference type="EMBL" id="JAAARO010000006">
    <property type="protein sequence ID" value="KAF5746026.1"/>
    <property type="molecule type" value="Genomic_DNA"/>
</dbReference>
<accession>A0A7J7DIZ1</accession>
<proteinExistence type="predicted"/>
<dbReference type="InParanoid" id="A0A7J7DIZ1"/>
<gene>
    <name evidence="1" type="ORF">HS088_TW06G00191</name>
</gene>
<keyword evidence="2" id="KW-1185">Reference proteome</keyword>
<comment type="caution">
    <text evidence="1">The sequence shown here is derived from an EMBL/GenBank/DDBJ whole genome shotgun (WGS) entry which is preliminary data.</text>
</comment>
<name>A0A7J7DIZ1_TRIWF</name>
<dbReference type="Proteomes" id="UP000593562">
    <property type="component" value="Unassembled WGS sequence"/>
</dbReference>
<evidence type="ECO:0000313" key="2">
    <source>
        <dbReference type="Proteomes" id="UP000593562"/>
    </source>
</evidence>
<dbReference type="AlphaFoldDB" id="A0A7J7DIZ1"/>
<organism evidence="1 2">
    <name type="scientific">Tripterygium wilfordii</name>
    <name type="common">Thunder God vine</name>
    <dbReference type="NCBI Taxonomy" id="458696"/>
    <lineage>
        <taxon>Eukaryota</taxon>
        <taxon>Viridiplantae</taxon>
        <taxon>Streptophyta</taxon>
        <taxon>Embryophyta</taxon>
        <taxon>Tracheophyta</taxon>
        <taxon>Spermatophyta</taxon>
        <taxon>Magnoliopsida</taxon>
        <taxon>eudicotyledons</taxon>
        <taxon>Gunneridae</taxon>
        <taxon>Pentapetalae</taxon>
        <taxon>rosids</taxon>
        <taxon>fabids</taxon>
        <taxon>Celastrales</taxon>
        <taxon>Celastraceae</taxon>
        <taxon>Tripterygium</taxon>
    </lineage>
</organism>
<reference evidence="1 2" key="1">
    <citation type="journal article" date="2020" name="Nat. Commun.">
        <title>Genome of Tripterygium wilfordii and identification of cytochrome P450 involved in triptolide biosynthesis.</title>
        <authorList>
            <person name="Tu L."/>
            <person name="Su P."/>
            <person name="Zhang Z."/>
            <person name="Gao L."/>
            <person name="Wang J."/>
            <person name="Hu T."/>
            <person name="Zhou J."/>
            <person name="Zhang Y."/>
            <person name="Zhao Y."/>
            <person name="Liu Y."/>
            <person name="Song Y."/>
            <person name="Tong Y."/>
            <person name="Lu Y."/>
            <person name="Yang J."/>
            <person name="Xu C."/>
            <person name="Jia M."/>
            <person name="Peters R.J."/>
            <person name="Huang L."/>
            <person name="Gao W."/>
        </authorList>
    </citation>
    <scope>NUCLEOTIDE SEQUENCE [LARGE SCALE GENOMIC DNA]</scope>
    <source>
        <strain evidence="2">cv. XIE 37</strain>
        <tissue evidence="1">Leaf</tissue>
    </source>
</reference>